<keyword evidence="1" id="KW-0812">Transmembrane</keyword>
<evidence type="ECO:0008006" key="4">
    <source>
        <dbReference type="Google" id="ProtNLM"/>
    </source>
</evidence>
<dbReference type="EMBL" id="JBDPZD010000010">
    <property type="protein sequence ID" value="MEO3693757.1"/>
    <property type="molecule type" value="Genomic_DNA"/>
</dbReference>
<accession>A0ABV0G7Q0</accession>
<reference evidence="2 3" key="1">
    <citation type="submission" date="2024-05" db="EMBL/GenBank/DDBJ databases">
        <title>Roseateles sp. DJS-2-20 16S ribosomal RNA gene Genome sequencing and assembly.</title>
        <authorList>
            <person name="Woo H."/>
        </authorList>
    </citation>
    <scope>NUCLEOTIDE SEQUENCE [LARGE SCALE GENOMIC DNA]</scope>
    <source>
        <strain evidence="2 3">DJS-2-20</strain>
    </source>
</reference>
<evidence type="ECO:0000313" key="2">
    <source>
        <dbReference type="EMBL" id="MEO3693757.1"/>
    </source>
</evidence>
<name>A0ABV0G7Q0_9BURK</name>
<dbReference type="RefSeq" id="WP_347706573.1">
    <property type="nucleotide sequence ID" value="NZ_JBDPZD010000010.1"/>
</dbReference>
<feature type="transmembrane region" description="Helical" evidence="1">
    <location>
        <begin position="16"/>
        <end position="37"/>
    </location>
</feature>
<keyword evidence="3" id="KW-1185">Reference proteome</keyword>
<protein>
    <recommendedName>
        <fullName evidence="4">Type 4 fimbrial biogenesis protein PilX N-terminal domain-containing protein</fullName>
    </recommendedName>
</protein>
<keyword evidence="1" id="KW-0472">Membrane</keyword>
<evidence type="ECO:0000256" key="1">
    <source>
        <dbReference type="SAM" id="Phobius"/>
    </source>
</evidence>
<keyword evidence="1" id="KW-1133">Transmembrane helix</keyword>
<dbReference type="Proteomes" id="UP001495147">
    <property type="component" value="Unassembled WGS sequence"/>
</dbReference>
<comment type="caution">
    <text evidence="2">The sequence shown here is derived from an EMBL/GenBank/DDBJ whole genome shotgun (WGS) entry which is preliminary data.</text>
</comment>
<evidence type="ECO:0000313" key="3">
    <source>
        <dbReference type="Proteomes" id="UP001495147"/>
    </source>
</evidence>
<gene>
    <name evidence="2" type="ORF">ABDJ85_19960</name>
</gene>
<sequence>MKHPASCEFTSRRQSGVATLVVVMSLFLLIGLLAAFGNRNLLFEQRMAGATFRSMLVKQMGDAALDWSIAQLNSDKLDSACAPSNTVSAKRFSDLYFDIDTNSRKIVAKERTLSDALGPTNCVRLSDGRWDCRCPAASDATARAAVSSADEIQPSFGVFLQTTQRPGTLVSSSYSCSSPNGNDCESTIKATVNRFNSGWQGSVLGFVPALRSPPTAALTAKGAIVATDGDLRLHNSDGLTNGILVVSGSASYPSSLTDSKLESIPGTPPRDAIVTGDSVLAAGDPFRLFIGMPSDRFKYHPKVRKPDCTPDCVSSIKTAVSFGASIIYVDGNLSIDSDVDLGTINDPVLIAASGTINISARLQMYGVLLSGGNIIWNAGAGGFLVGALISGADVTTTGPIDIAYSSGVNLIMKNKIGGFVLAPGGWHDHKY</sequence>
<proteinExistence type="predicted"/>
<organism evidence="2 3">
    <name type="scientific">Roseateles paludis</name>
    <dbReference type="NCBI Taxonomy" id="3145238"/>
    <lineage>
        <taxon>Bacteria</taxon>
        <taxon>Pseudomonadati</taxon>
        <taxon>Pseudomonadota</taxon>
        <taxon>Betaproteobacteria</taxon>
        <taxon>Burkholderiales</taxon>
        <taxon>Sphaerotilaceae</taxon>
        <taxon>Roseateles</taxon>
    </lineage>
</organism>